<dbReference type="SUPFAM" id="SSF48452">
    <property type="entry name" value="TPR-like"/>
    <property type="match status" value="1"/>
</dbReference>
<dbReference type="SUPFAM" id="SSF47413">
    <property type="entry name" value="lambda repressor-like DNA-binding domains"/>
    <property type="match status" value="1"/>
</dbReference>
<dbReference type="InterPro" id="IPR001387">
    <property type="entry name" value="Cro/C1-type_HTH"/>
</dbReference>
<dbReference type="PATRIC" id="fig|359131.3.peg.7535"/>
<dbReference type="EMBL" id="JZKH01000085">
    <property type="protein sequence ID" value="KJS58924.1"/>
    <property type="molecule type" value="Genomic_DNA"/>
</dbReference>
<dbReference type="AlphaFoldDB" id="A0A0F2T6R2"/>
<feature type="domain" description="HTH cro/C1-type" evidence="1">
    <location>
        <begin position="8"/>
        <end position="63"/>
    </location>
</feature>
<accession>A0A0F2T6R2</accession>
<dbReference type="CDD" id="cd00093">
    <property type="entry name" value="HTH_XRE"/>
    <property type="match status" value="1"/>
</dbReference>
<dbReference type="InterPro" id="IPR011990">
    <property type="entry name" value="TPR-like_helical_dom_sf"/>
</dbReference>
<protein>
    <recommendedName>
        <fullName evidence="1">HTH cro/C1-type domain-containing protein</fullName>
    </recommendedName>
</protein>
<dbReference type="SMART" id="SM00530">
    <property type="entry name" value="HTH_XRE"/>
    <property type="match status" value="1"/>
</dbReference>
<dbReference type="Gene3D" id="1.25.40.10">
    <property type="entry name" value="Tetratricopeptide repeat domain"/>
    <property type="match status" value="1"/>
</dbReference>
<dbReference type="Pfam" id="PF13560">
    <property type="entry name" value="HTH_31"/>
    <property type="match status" value="1"/>
</dbReference>
<dbReference type="GO" id="GO:0003677">
    <property type="term" value="F:DNA binding"/>
    <property type="evidence" value="ECO:0007669"/>
    <property type="project" value="InterPro"/>
</dbReference>
<evidence type="ECO:0000313" key="3">
    <source>
        <dbReference type="Proteomes" id="UP000033699"/>
    </source>
</evidence>
<comment type="caution">
    <text evidence="2">The sequence shown here is derived from an EMBL/GenBank/DDBJ whole genome shotgun (WGS) entry which is preliminary data.</text>
</comment>
<reference evidence="2 3" key="1">
    <citation type="submission" date="2015-02" db="EMBL/GenBank/DDBJ databases">
        <authorList>
            <person name="Ju K.-S."/>
            <person name="Doroghazi J.R."/>
            <person name="Metcalf W."/>
        </authorList>
    </citation>
    <scope>NUCLEOTIDE SEQUENCE [LARGE SCALE GENOMIC DNA]</scope>
    <source>
        <strain evidence="2 3">ATCC 31215</strain>
    </source>
</reference>
<keyword evidence="3" id="KW-1185">Reference proteome</keyword>
<dbReference type="InterPro" id="IPR010982">
    <property type="entry name" value="Lambda_DNA-bd_dom_sf"/>
</dbReference>
<dbReference type="Gene3D" id="1.10.260.40">
    <property type="entry name" value="lambda repressor-like DNA-binding domains"/>
    <property type="match status" value="1"/>
</dbReference>
<gene>
    <name evidence="2" type="ORF">VM95_30155</name>
</gene>
<proteinExistence type="predicted"/>
<evidence type="ECO:0000313" key="2">
    <source>
        <dbReference type="EMBL" id="KJS58924.1"/>
    </source>
</evidence>
<sequence>MPDQLRHDMRQARRASGMGWAEFARASGFGVAYLRNVENGNRRVTESVANAYDRVLETGGSFAAALADAAPVDASWNQAGATLAVLTSLMEGRRVDRRGFLAAGVALSASTNNWVTAIGRTLLEPRAMPVDHSSLLEGLEGRLQLLRHVDDELGSGEVFTAARSDLALAVAAIKSRRYRGDQLSRLYAITTEAARQVGWAAFDQGRVGLAQSYFDASLRASAECGDVVAGAYTLSFAAIQCYSSPGLAGRAVSFVDAARTQVRGRSTPRMEAMLAARAARAWSKDGAKEEARHQLHLAHAALDKGRREDDPGFLYWVDYGEIEMIAGSSALELGDPTEALRRFEAGMQAYPGDEQYPRSHAIYLARAAEAHLALHDLDAAVATGRHAAACLGSVDSARSASQLRGLREKLAPHAAHAGVRDFLEAGQAQ</sequence>
<name>A0A0F2T6R2_STRR3</name>
<dbReference type="Proteomes" id="UP000033699">
    <property type="component" value="Unassembled WGS sequence"/>
</dbReference>
<evidence type="ECO:0000259" key="1">
    <source>
        <dbReference type="SMART" id="SM00530"/>
    </source>
</evidence>
<organism evidence="2 3">
    <name type="scientific">Streptomyces rubellomurinus (strain ATCC 31215)</name>
    <dbReference type="NCBI Taxonomy" id="359131"/>
    <lineage>
        <taxon>Bacteria</taxon>
        <taxon>Bacillati</taxon>
        <taxon>Actinomycetota</taxon>
        <taxon>Actinomycetes</taxon>
        <taxon>Kitasatosporales</taxon>
        <taxon>Streptomycetaceae</taxon>
        <taxon>Streptomyces</taxon>
    </lineage>
</organism>